<sequence length="523" mass="58064">MVIYENHFFEIIKEDRKVYIHTRKPGFMLKDFETILRQHPRIKLTNFALLKKELNEVTDKSIEIGIWLPSIMIEISRDKMSASLFVYETSEYIKENVQSIQNRVQILLAENNITHGILNVNLESIVTSKATLIAQGTPPVQGNDAQISYLELPERKPVIREDGKADYYDMNFIYEIEEGAWLGEKIHAQPGTPGINIFGESIPAPFGRDLPLKYDRKSAYEVEEDGKTVLRSKISGVVEEHEGMVSVNHHLPIVGDVGIETGNIEFNGSVSIKGTVQPGFSVIANGDISIEGPEGVSGAKLIKSLYGDIFIRGGIFGLCETLVEAAGDIFVKHVNDAHLVAGQNLNIGFYSLGSNLSAHSILVDERKGKIIGGTAIAKSTIVTACTGNRLERPTELIINSINKAQSLEVIQYKASLLKSMQEDMVQLESQIDRILPVIHTLTQRQLAALEITKQKLASTKETAQNLDREIKQLMNDLRKVSKAEIHVTKEAYPGTYIQIGKKSTVLTSITNGRFLIENGELNV</sequence>
<dbReference type="RefSeq" id="WP_087616220.1">
    <property type="nucleotide sequence ID" value="NZ_JAFBEY010000001.1"/>
</dbReference>
<reference evidence="3 4" key="1">
    <citation type="journal article" date="2017" name="Int. J. Syst. Evol. Microbiol.">
        <title>Solibacillus kalamii sp. nov., isolated from a high-efficiency particulate arrestance filter system used in the International Space Station.</title>
        <authorList>
            <person name="Checinska Sielaff A."/>
            <person name="Kumar R.M."/>
            <person name="Pal D."/>
            <person name="Mayilraj S."/>
            <person name="Venkateswaran K."/>
        </authorList>
    </citation>
    <scope>NUCLEOTIDE SEQUENCE [LARGE SCALE GENOMIC DNA]</scope>
    <source>
        <strain evidence="3 4">ISSFR-015</strain>
    </source>
</reference>
<dbReference type="PANTHER" id="PTHR38032">
    <property type="entry name" value="POLYMERASE-RELATED"/>
    <property type="match status" value="1"/>
</dbReference>
<dbReference type="Pfam" id="PF03961">
    <property type="entry name" value="FapA"/>
    <property type="match status" value="1"/>
</dbReference>
<evidence type="ECO:0000313" key="3">
    <source>
        <dbReference type="EMBL" id="OUZ40055.1"/>
    </source>
</evidence>
<keyword evidence="4" id="KW-1185">Reference proteome</keyword>
<name>A0ABX3ZJZ2_9BACL</name>
<dbReference type="Pfam" id="PF20250">
    <property type="entry name" value="FapA_N"/>
    <property type="match status" value="1"/>
</dbReference>
<dbReference type="InterPro" id="IPR046865">
    <property type="entry name" value="FapA_b_solenoid"/>
</dbReference>
<feature type="domain" description="Flagellar Assembly Protein A N-terminal region" evidence="2">
    <location>
        <begin position="71"/>
        <end position="241"/>
    </location>
</feature>
<dbReference type="EMBL" id="NHNT01000002">
    <property type="protein sequence ID" value="OUZ40055.1"/>
    <property type="molecule type" value="Genomic_DNA"/>
</dbReference>
<dbReference type="InterPro" id="IPR046866">
    <property type="entry name" value="FapA_N"/>
</dbReference>
<proteinExistence type="predicted"/>
<evidence type="ECO:0000259" key="2">
    <source>
        <dbReference type="Pfam" id="PF20250"/>
    </source>
</evidence>
<dbReference type="InterPro" id="IPR005646">
    <property type="entry name" value="FapA"/>
</dbReference>
<dbReference type="PANTHER" id="PTHR38032:SF1">
    <property type="entry name" value="RNA-BINDING PROTEIN KHPB N-TERMINAL DOMAIN-CONTAINING PROTEIN"/>
    <property type="match status" value="1"/>
</dbReference>
<keyword evidence="1" id="KW-0175">Coiled coil</keyword>
<dbReference type="Proteomes" id="UP000196594">
    <property type="component" value="Unassembled WGS sequence"/>
</dbReference>
<gene>
    <name evidence="3" type="ORF">CBM15_05950</name>
</gene>
<organism evidence="3 4">
    <name type="scientific">Solibacillus kalamii</name>
    <dbReference type="NCBI Taxonomy" id="1748298"/>
    <lineage>
        <taxon>Bacteria</taxon>
        <taxon>Bacillati</taxon>
        <taxon>Bacillota</taxon>
        <taxon>Bacilli</taxon>
        <taxon>Bacillales</taxon>
        <taxon>Caryophanaceae</taxon>
        <taxon>Solibacillus</taxon>
    </lineage>
</organism>
<evidence type="ECO:0000313" key="4">
    <source>
        <dbReference type="Proteomes" id="UP000196594"/>
    </source>
</evidence>
<evidence type="ECO:0000256" key="1">
    <source>
        <dbReference type="SAM" id="Coils"/>
    </source>
</evidence>
<feature type="coiled-coil region" evidence="1">
    <location>
        <begin position="446"/>
        <end position="483"/>
    </location>
</feature>
<comment type="caution">
    <text evidence="3">The sequence shown here is derived from an EMBL/GenBank/DDBJ whole genome shotgun (WGS) entry which is preliminary data.</text>
</comment>
<accession>A0ABX3ZJZ2</accession>
<protein>
    <recommendedName>
        <fullName evidence="2">Flagellar Assembly Protein A N-terminal region domain-containing protein</fullName>
    </recommendedName>
</protein>